<dbReference type="GO" id="GO:0008270">
    <property type="term" value="F:zinc ion binding"/>
    <property type="evidence" value="ECO:0007669"/>
    <property type="project" value="UniProtKB-UniRule"/>
</dbReference>
<dbReference type="SUPFAM" id="SSF63737">
    <property type="entry name" value="Leukotriene A4 hydrolase N-terminal domain"/>
    <property type="match status" value="1"/>
</dbReference>
<dbReference type="InterPro" id="IPR024571">
    <property type="entry name" value="ERAP1-like_C_dom"/>
</dbReference>
<feature type="signal peptide" evidence="13">
    <location>
        <begin position="1"/>
        <end position="27"/>
    </location>
</feature>
<dbReference type="Gene3D" id="2.60.40.1730">
    <property type="entry name" value="tricorn interacting facor f3 domain"/>
    <property type="match status" value="1"/>
</dbReference>
<dbReference type="GO" id="GO:0016285">
    <property type="term" value="F:alanyl aminopeptidase activity"/>
    <property type="evidence" value="ECO:0007669"/>
    <property type="project" value="UniProtKB-EC"/>
</dbReference>
<comment type="cofactor">
    <cofactor evidence="10 12">
        <name>Zn(2+)</name>
        <dbReference type="ChEBI" id="CHEBI:29105"/>
    </cofactor>
    <text evidence="10 12">Binds 1 zinc ion per subunit.</text>
</comment>
<protein>
    <recommendedName>
        <fullName evidence="12">Aminopeptidase</fullName>
        <ecNumber evidence="12">3.4.11.-</ecNumber>
    </recommendedName>
</protein>
<evidence type="ECO:0000256" key="13">
    <source>
        <dbReference type="SAM" id="SignalP"/>
    </source>
</evidence>
<dbReference type="InterPro" id="IPR014782">
    <property type="entry name" value="Peptidase_M1_dom"/>
</dbReference>
<keyword evidence="7 10" id="KW-0862">Zinc</keyword>
<evidence type="ECO:0000256" key="10">
    <source>
        <dbReference type="PIRSR" id="PIRSR634016-3"/>
    </source>
</evidence>
<comment type="caution">
    <text evidence="17">The sequence shown here is derived from an EMBL/GenBank/DDBJ whole genome shotgun (WGS) entry which is preliminary data.</text>
</comment>
<organism evidence="17 18">
    <name type="scientific">Alteromonas genovensis</name>
    <dbReference type="NCBI Taxonomy" id="471225"/>
    <lineage>
        <taxon>Bacteria</taxon>
        <taxon>Pseudomonadati</taxon>
        <taxon>Pseudomonadota</taxon>
        <taxon>Gammaproteobacteria</taxon>
        <taxon>Alteromonadales</taxon>
        <taxon>Alteromonadaceae</taxon>
        <taxon>Alteromonas/Salinimonas group</taxon>
        <taxon>Alteromonas</taxon>
    </lineage>
</organism>
<dbReference type="GO" id="GO:0070006">
    <property type="term" value="F:metalloaminopeptidase activity"/>
    <property type="evidence" value="ECO:0007669"/>
    <property type="project" value="TreeGrafter"/>
</dbReference>
<dbReference type="EMBL" id="JAAAWO010000007">
    <property type="protein sequence ID" value="NDW16039.1"/>
    <property type="molecule type" value="Genomic_DNA"/>
</dbReference>
<evidence type="ECO:0000256" key="5">
    <source>
        <dbReference type="ARBA" id="ARBA00022723"/>
    </source>
</evidence>
<evidence type="ECO:0000259" key="15">
    <source>
        <dbReference type="Pfam" id="PF11838"/>
    </source>
</evidence>
<dbReference type="PANTHER" id="PTHR11533">
    <property type="entry name" value="PROTEASE M1 ZINC METALLOPROTEASE"/>
    <property type="match status" value="1"/>
</dbReference>
<dbReference type="FunFam" id="1.10.390.10:FF:000006">
    <property type="entry name" value="Puromycin-sensitive aminopeptidase"/>
    <property type="match status" value="1"/>
</dbReference>
<keyword evidence="13" id="KW-0732">Signal</keyword>
<dbReference type="PANTHER" id="PTHR11533:SF174">
    <property type="entry name" value="PUROMYCIN-SENSITIVE AMINOPEPTIDASE-RELATED"/>
    <property type="match status" value="1"/>
</dbReference>
<reference evidence="17 18" key="1">
    <citation type="submission" date="2020-01" db="EMBL/GenBank/DDBJ databases">
        <title>Genomes of bacteria type strains.</title>
        <authorList>
            <person name="Chen J."/>
            <person name="Zhu S."/>
            <person name="Yang J."/>
        </authorList>
    </citation>
    <scope>NUCLEOTIDE SEQUENCE [LARGE SCALE GENOMIC DNA]</scope>
    <source>
        <strain evidence="17 18">LMG 24078</strain>
    </source>
</reference>
<name>A0A6N9TKI6_9ALTE</name>
<dbReference type="InterPro" id="IPR050344">
    <property type="entry name" value="Peptidase_M1_aminopeptidases"/>
</dbReference>
<dbReference type="GO" id="GO:0005615">
    <property type="term" value="C:extracellular space"/>
    <property type="evidence" value="ECO:0007669"/>
    <property type="project" value="TreeGrafter"/>
</dbReference>
<evidence type="ECO:0000313" key="18">
    <source>
        <dbReference type="Proteomes" id="UP000471381"/>
    </source>
</evidence>
<dbReference type="GO" id="GO:0005737">
    <property type="term" value="C:cytoplasm"/>
    <property type="evidence" value="ECO:0007669"/>
    <property type="project" value="TreeGrafter"/>
</dbReference>
<dbReference type="GO" id="GO:0006508">
    <property type="term" value="P:proteolysis"/>
    <property type="evidence" value="ECO:0007669"/>
    <property type="project" value="UniProtKB-KW"/>
</dbReference>
<dbReference type="InterPro" id="IPR042097">
    <property type="entry name" value="Aminopeptidase_N-like_N_sf"/>
</dbReference>
<comment type="catalytic activity">
    <reaction evidence="1">
        <text>Release of an N-terminal amino acid, Xaa-|-Yaa- from a peptide, amide or arylamide. Xaa is preferably Ala, but may be most amino acids including Pro (slow action). When a terminal hydrophobic residue is followed by a prolyl residue, the two may be released as an intact Xaa-Pro dipeptide.</text>
        <dbReference type="EC" id="3.4.11.2"/>
    </reaction>
</comment>
<evidence type="ECO:0000256" key="7">
    <source>
        <dbReference type="ARBA" id="ARBA00022833"/>
    </source>
</evidence>
<dbReference type="AlphaFoldDB" id="A0A6N9TKI6"/>
<dbReference type="Gene3D" id="1.25.50.20">
    <property type="match status" value="1"/>
</dbReference>
<dbReference type="CDD" id="cd09601">
    <property type="entry name" value="M1_APN-Q_like"/>
    <property type="match status" value="1"/>
</dbReference>
<evidence type="ECO:0000256" key="9">
    <source>
        <dbReference type="PIRSR" id="PIRSR634016-1"/>
    </source>
</evidence>
<dbReference type="Pfam" id="PF01433">
    <property type="entry name" value="Peptidase_M1"/>
    <property type="match status" value="1"/>
</dbReference>
<feature type="active site" description="Proton acceptor" evidence="9">
    <location>
        <position position="320"/>
    </location>
</feature>
<dbReference type="InterPro" id="IPR034016">
    <property type="entry name" value="M1_APN-typ"/>
</dbReference>
<feature type="binding site" evidence="10">
    <location>
        <position position="319"/>
    </location>
    <ligand>
        <name>Zn(2+)</name>
        <dbReference type="ChEBI" id="CHEBI:29105"/>
        <note>catalytic</note>
    </ligand>
</feature>
<evidence type="ECO:0000256" key="8">
    <source>
        <dbReference type="ARBA" id="ARBA00023049"/>
    </source>
</evidence>
<sequence>MKRITALFSSAAVLLTLNMLLSSFANAADVEYRLPSSVSPTFQRIHLNVDPDKPSYSGTTEIDVVVNSPTQKVGFYQHDLSITSAALVNAQHSLSLSVMESDYDINWGTAENVIKPGNYTLKIAFEGNVNTSSDGMYLSRFEENNYIFTQFEDMHARKAFPSFDEPIFKIPYQMTISAPAHQVVVSNTPVLEESVSDGVKTVQFEKTKPMPTYLIAYTVGPFDSTEMTGLSVPGRVYVPKGYIDKTKFVIKHTPEILTSLEDFFGIKYPYKKMDFVAVPNFTHGAMENVGLITYRDSLLLLADNPSVTERSGPLNVIAHELAHQWFGNLVTMAWWDDLWLNEAFASWAASHTMKTLYPELNYADRLVQEGAFGADASPTVKPVKKVVKRQPDVMDGLGLNYSKGESILQMIESLIGTDSFREGVRNYMKTHSWGNTVADDLWRALDGVSDFNLSAMMKAYLEQPGYPIIHITEDGKVTQSRFHFAGASVEDKTWAIPLKLTYQQNGEMKSEVVFIDKTTTTLPQLAEADWVYPNDNATGYFRWSISPAQLDNLLANIEVLNKREKKNVLYNYQALLNADEVSVDSVMKVLNALSADEDPAVIRAAVGVLQEFDYLVNDSNRDAYATLLTNTYMPLLDSLSLTQAEDDSTDIIRLRNQLYGFLGMYAESDSLVEKSNVLAKKYIDDPASVSSGLAGTAIAIATKNSADKDNAKWFNEVVSAFKKAQLPNVKSTLIYSMRFDDKESVFKMLDLALTNEITPANTMYMVARVARNLDDHTLVYQWLDNNADALIKKMPDYHVARMPEFVSSSCSETNLAMANTFYSKISDRYEGMARGVEIMQDESQQCLRLKTAFQSDFDKFLANYAK</sequence>
<comment type="similarity">
    <text evidence="2 12">Belongs to the peptidase M1 family.</text>
</comment>
<dbReference type="PRINTS" id="PR00756">
    <property type="entry name" value="ALADIPTASE"/>
</dbReference>
<feature type="chain" id="PRO_5026906881" description="Aminopeptidase" evidence="13">
    <location>
        <begin position="28"/>
        <end position="866"/>
    </location>
</feature>
<feature type="domain" description="Peptidase M1 membrane alanine aminopeptidase" evidence="14">
    <location>
        <begin position="250"/>
        <end position="460"/>
    </location>
</feature>
<feature type="binding site" evidence="10">
    <location>
        <position position="342"/>
    </location>
    <ligand>
        <name>Zn(2+)</name>
        <dbReference type="ChEBI" id="CHEBI:29105"/>
        <note>catalytic</note>
    </ligand>
</feature>
<evidence type="ECO:0000256" key="12">
    <source>
        <dbReference type="RuleBase" id="RU364040"/>
    </source>
</evidence>
<feature type="domain" description="Aminopeptidase N-like N-terminal" evidence="16">
    <location>
        <begin position="42"/>
        <end position="214"/>
    </location>
</feature>
<dbReference type="Pfam" id="PF11838">
    <property type="entry name" value="ERAP1_C"/>
    <property type="match status" value="1"/>
</dbReference>
<feature type="binding site" evidence="10">
    <location>
        <position position="323"/>
    </location>
    <ligand>
        <name>Zn(2+)</name>
        <dbReference type="ChEBI" id="CHEBI:29105"/>
        <note>catalytic</note>
    </ligand>
</feature>
<proteinExistence type="inferred from homology"/>
<evidence type="ECO:0000256" key="4">
    <source>
        <dbReference type="ARBA" id="ARBA00022670"/>
    </source>
</evidence>
<dbReference type="GO" id="GO:0042277">
    <property type="term" value="F:peptide binding"/>
    <property type="evidence" value="ECO:0007669"/>
    <property type="project" value="TreeGrafter"/>
</dbReference>
<keyword evidence="4 12" id="KW-0645">Protease</keyword>
<evidence type="ECO:0000256" key="11">
    <source>
        <dbReference type="PIRSR" id="PIRSR634016-4"/>
    </source>
</evidence>
<dbReference type="Gene3D" id="2.60.40.1910">
    <property type="match status" value="1"/>
</dbReference>
<keyword evidence="18" id="KW-1185">Reference proteome</keyword>
<dbReference type="InterPro" id="IPR045357">
    <property type="entry name" value="Aminopeptidase_N-like_N"/>
</dbReference>
<feature type="site" description="Transition state stabilizer" evidence="11">
    <location>
        <position position="401"/>
    </location>
</feature>
<dbReference type="Gene3D" id="1.10.390.10">
    <property type="entry name" value="Neutral Protease Domain 2"/>
    <property type="match status" value="1"/>
</dbReference>
<dbReference type="SUPFAM" id="SSF55486">
    <property type="entry name" value="Metalloproteases ('zincins'), catalytic domain"/>
    <property type="match status" value="1"/>
</dbReference>
<dbReference type="EC" id="3.4.11.-" evidence="12"/>
<dbReference type="GO" id="GO:0016020">
    <property type="term" value="C:membrane"/>
    <property type="evidence" value="ECO:0007669"/>
    <property type="project" value="TreeGrafter"/>
</dbReference>
<evidence type="ECO:0000256" key="6">
    <source>
        <dbReference type="ARBA" id="ARBA00022801"/>
    </source>
</evidence>
<feature type="domain" description="ERAP1-like C-terminal" evidence="15">
    <location>
        <begin position="530"/>
        <end position="837"/>
    </location>
</feature>
<dbReference type="InterPro" id="IPR001930">
    <property type="entry name" value="Peptidase_M1"/>
</dbReference>
<keyword evidence="5 10" id="KW-0479">Metal-binding</keyword>
<evidence type="ECO:0000259" key="16">
    <source>
        <dbReference type="Pfam" id="PF17900"/>
    </source>
</evidence>
<evidence type="ECO:0000259" key="14">
    <source>
        <dbReference type="Pfam" id="PF01433"/>
    </source>
</evidence>
<evidence type="ECO:0000256" key="1">
    <source>
        <dbReference type="ARBA" id="ARBA00000098"/>
    </source>
</evidence>
<keyword evidence="3 12" id="KW-0031">Aminopeptidase</keyword>
<accession>A0A6N9TKI6</accession>
<dbReference type="InterPro" id="IPR027268">
    <property type="entry name" value="Peptidase_M4/M1_CTD_sf"/>
</dbReference>
<keyword evidence="6 12" id="KW-0378">Hydrolase</keyword>
<dbReference type="Proteomes" id="UP000471381">
    <property type="component" value="Unassembled WGS sequence"/>
</dbReference>
<evidence type="ECO:0000256" key="3">
    <source>
        <dbReference type="ARBA" id="ARBA00022438"/>
    </source>
</evidence>
<evidence type="ECO:0000256" key="2">
    <source>
        <dbReference type="ARBA" id="ARBA00010136"/>
    </source>
</evidence>
<keyword evidence="8 12" id="KW-0482">Metalloprotease</keyword>
<gene>
    <name evidence="17" type="ORF">GTQ48_10965</name>
</gene>
<dbReference type="Pfam" id="PF17900">
    <property type="entry name" value="Peptidase_M1_N"/>
    <property type="match status" value="1"/>
</dbReference>
<evidence type="ECO:0000313" key="17">
    <source>
        <dbReference type="EMBL" id="NDW16039.1"/>
    </source>
</evidence>
<dbReference type="GO" id="GO:0043171">
    <property type="term" value="P:peptide catabolic process"/>
    <property type="evidence" value="ECO:0007669"/>
    <property type="project" value="TreeGrafter"/>
</dbReference>